<reference evidence="2 3" key="1">
    <citation type="submission" date="2024-09" db="EMBL/GenBank/DDBJ databases">
        <authorList>
            <person name="D'Angelo T."/>
        </authorList>
    </citation>
    <scope>NUCLEOTIDE SEQUENCE [LARGE SCALE GENOMIC DNA]</scope>
    <source>
        <strain evidence="2">SAG AM-311-F02</strain>
    </source>
</reference>
<protein>
    <submittedName>
        <fullName evidence="2">Uncharacterized protein</fullName>
    </submittedName>
</protein>
<keyword evidence="3" id="KW-1185">Reference proteome</keyword>
<gene>
    <name evidence="2" type="ORF">ACFL2Z_03840</name>
</gene>
<evidence type="ECO:0000313" key="2">
    <source>
        <dbReference type="EMBL" id="MFC1800026.1"/>
    </source>
</evidence>
<comment type="caution">
    <text evidence="2">The sequence shown here is derived from an EMBL/GenBank/DDBJ whole genome shotgun (WGS) entry which is preliminary data.</text>
</comment>
<sequence length="100" mass="10984">MARKFMFVCFGILALAVAFHLGAESADSQGTGAFTGFSVIYVPDEGTYSFLALQEDGTLYWGAVYGPWHWPTEWLTLGQIPYGTATQSTTWGEIKAEYGE</sequence>
<feature type="chain" id="PRO_5046712500" evidence="1">
    <location>
        <begin position="26"/>
        <end position="100"/>
    </location>
</feature>
<accession>A0ABV6YPM0</accession>
<evidence type="ECO:0000256" key="1">
    <source>
        <dbReference type="SAM" id="SignalP"/>
    </source>
</evidence>
<proteinExistence type="predicted"/>
<dbReference type="EMBL" id="JBHPEI010000056">
    <property type="protein sequence ID" value="MFC1800026.1"/>
    <property type="molecule type" value="Genomic_DNA"/>
</dbReference>
<dbReference type="Proteomes" id="UP001594288">
    <property type="component" value="Unassembled WGS sequence"/>
</dbReference>
<feature type="signal peptide" evidence="1">
    <location>
        <begin position="1"/>
        <end position="25"/>
    </location>
</feature>
<organism evidence="2 3">
    <name type="scientific">Eiseniibacteriota bacterium</name>
    <dbReference type="NCBI Taxonomy" id="2212470"/>
    <lineage>
        <taxon>Bacteria</taxon>
        <taxon>Candidatus Eiseniibacteriota</taxon>
    </lineage>
</organism>
<name>A0ABV6YPM0_UNCEI</name>
<keyword evidence="1" id="KW-0732">Signal</keyword>
<evidence type="ECO:0000313" key="3">
    <source>
        <dbReference type="Proteomes" id="UP001594288"/>
    </source>
</evidence>